<dbReference type="InParanoid" id="H2YEZ8"/>
<proteinExistence type="predicted"/>
<dbReference type="AlphaFoldDB" id="H2YEZ8"/>
<evidence type="ECO:0000313" key="1">
    <source>
        <dbReference type="Ensembl" id="ENSCSAVP00000003896.1"/>
    </source>
</evidence>
<accession>H2YEZ8</accession>
<name>H2YEZ8_CIOSA</name>
<reference evidence="1" key="2">
    <citation type="submission" date="2025-08" db="UniProtKB">
        <authorList>
            <consortium name="Ensembl"/>
        </authorList>
    </citation>
    <scope>IDENTIFICATION</scope>
</reference>
<evidence type="ECO:0000313" key="2">
    <source>
        <dbReference type="Proteomes" id="UP000007875"/>
    </source>
</evidence>
<sequence length="218" mass="24928">MKPTKETPTKYTAEETKKDECWGVDTETKKAAWDNWVTAFRNWQVQFERYQQTGAGKYSQSGYNFYGSGPNNVDWSGASQPKSPIEKLVKGFDFIDQTERKDLYAGGVAILEGAMTRLQYGLDMRHVANDLIEALWTNNGVMRKDYETKAALKEALCRIINSPKKEEAIEMMKEWANAIKSQGKVDMVKVLDKVIRKSILTAINEEQFGKLMQKVFMD</sequence>
<reference evidence="2" key="1">
    <citation type="submission" date="2003-08" db="EMBL/GenBank/DDBJ databases">
        <authorList>
            <person name="Birren B."/>
            <person name="Nusbaum C."/>
            <person name="Abebe A."/>
            <person name="Abouelleil A."/>
            <person name="Adekoya E."/>
            <person name="Ait-zahra M."/>
            <person name="Allen N."/>
            <person name="Allen T."/>
            <person name="An P."/>
            <person name="Anderson M."/>
            <person name="Anderson S."/>
            <person name="Arachchi H."/>
            <person name="Armbruster J."/>
            <person name="Bachantsang P."/>
            <person name="Baldwin J."/>
            <person name="Barry A."/>
            <person name="Bayul T."/>
            <person name="Blitshsteyn B."/>
            <person name="Bloom T."/>
            <person name="Blye J."/>
            <person name="Boguslavskiy L."/>
            <person name="Borowsky M."/>
            <person name="Boukhgalter B."/>
            <person name="Brunache A."/>
            <person name="Butler J."/>
            <person name="Calixte N."/>
            <person name="Calvo S."/>
            <person name="Camarata J."/>
            <person name="Campo K."/>
            <person name="Chang J."/>
            <person name="Cheshatsang Y."/>
            <person name="Citroen M."/>
            <person name="Collymore A."/>
            <person name="Considine T."/>
            <person name="Cook A."/>
            <person name="Cooke P."/>
            <person name="Corum B."/>
            <person name="Cuomo C."/>
            <person name="David R."/>
            <person name="Dawoe T."/>
            <person name="Degray S."/>
            <person name="Dodge S."/>
            <person name="Dooley K."/>
            <person name="Dorje P."/>
            <person name="Dorjee K."/>
            <person name="Dorris L."/>
            <person name="Duffey N."/>
            <person name="Dupes A."/>
            <person name="Elkins T."/>
            <person name="Engels R."/>
            <person name="Erickson J."/>
            <person name="Farina A."/>
            <person name="Faro S."/>
            <person name="Ferreira P."/>
            <person name="Fischer H."/>
            <person name="Fitzgerald M."/>
            <person name="Foley K."/>
            <person name="Gage D."/>
            <person name="Galagan J."/>
            <person name="Gearin G."/>
            <person name="Gnerre S."/>
            <person name="Gnirke A."/>
            <person name="Goyette A."/>
            <person name="Graham J."/>
            <person name="Grandbois E."/>
            <person name="Gyaltsen K."/>
            <person name="Hafez N."/>
            <person name="Hagopian D."/>
            <person name="Hagos B."/>
            <person name="Hall J."/>
            <person name="Hatcher B."/>
            <person name="Heller A."/>
            <person name="Higgins H."/>
            <person name="Honan T."/>
            <person name="Horn A."/>
            <person name="Houde N."/>
            <person name="Hughes L."/>
            <person name="Hulme W."/>
            <person name="Husby E."/>
            <person name="Iliev I."/>
            <person name="Jaffe D."/>
            <person name="Jones C."/>
            <person name="Kamal M."/>
            <person name="Kamat A."/>
            <person name="Kamvysselis M."/>
            <person name="Karlsson E."/>
            <person name="Kells C."/>
            <person name="Kieu A."/>
            <person name="Kisner P."/>
            <person name="Kodira C."/>
            <person name="Kulbokas E."/>
            <person name="Labutti K."/>
            <person name="Lama D."/>
            <person name="Landers T."/>
            <person name="Leger J."/>
            <person name="Levine S."/>
            <person name="Lewis D."/>
            <person name="Lewis T."/>
            <person name="Lindblad-toh K."/>
            <person name="Liu X."/>
            <person name="Lokyitsang T."/>
            <person name="Lokyitsang Y."/>
            <person name="Lucien O."/>
            <person name="Lui A."/>
            <person name="Ma L.J."/>
            <person name="Mabbitt R."/>
            <person name="Macdonald J."/>
            <person name="Maclean C."/>
            <person name="Major J."/>
            <person name="Manning J."/>
            <person name="Marabella R."/>
            <person name="Maru K."/>
            <person name="Matthews C."/>
            <person name="Mauceli E."/>
            <person name="Mccarthy M."/>
            <person name="Mcdonough S."/>
            <person name="Mcghee T."/>
            <person name="Meldrim J."/>
            <person name="Meneus L."/>
            <person name="Mesirov J."/>
            <person name="Mihalev A."/>
            <person name="Mihova T."/>
            <person name="Mikkelsen T."/>
            <person name="Mlenga V."/>
            <person name="Moru K."/>
            <person name="Mozes J."/>
            <person name="Mulrain L."/>
            <person name="Munson G."/>
            <person name="Naylor J."/>
            <person name="Newes C."/>
            <person name="Nguyen C."/>
            <person name="Nguyen N."/>
            <person name="Nguyen T."/>
            <person name="Nicol R."/>
            <person name="Nielsen C."/>
            <person name="Nizzari M."/>
            <person name="Norbu C."/>
            <person name="Norbu N."/>
            <person name="O'donnell P."/>
            <person name="Okoawo O."/>
            <person name="O'leary S."/>
            <person name="Omotosho B."/>
            <person name="O'neill K."/>
            <person name="Osman S."/>
            <person name="Parker S."/>
            <person name="Perrin D."/>
            <person name="Phunkhang P."/>
            <person name="Piqani B."/>
            <person name="Purcell S."/>
            <person name="Rachupka T."/>
            <person name="Ramasamy U."/>
            <person name="Rameau R."/>
            <person name="Ray V."/>
            <person name="Raymond C."/>
            <person name="Retta R."/>
            <person name="Richardson S."/>
            <person name="Rise C."/>
            <person name="Rodriguez J."/>
            <person name="Rogers J."/>
            <person name="Rogov P."/>
            <person name="Rutman M."/>
            <person name="Schupbach R."/>
            <person name="Seaman C."/>
            <person name="Settipalli S."/>
            <person name="Sharpe T."/>
            <person name="Sheridan J."/>
            <person name="Sherpa N."/>
            <person name="Shi J."/>
            <person name="Smirnov S."/>
            <person name="Smith C."/>
            <person name="Sougnez C."/>
            <person name="Spencer B."/>
            <person name="Stalker J."/>
            <person name="Stange-thomann N."/>
            <person name="Stavropoulos S."/>
            <person name="Stetson K."/>
            <person name="Stone C."/>
            <person name="Stone S."/>
            <person name="Stubbs M."/>
            <person name="Talamas J."/>
            <person name="Tchuinga P."/>
            <person name="Tenzing P."/>
            <person name="Tesfaye S."/>
            <person name="Theodore J."/>
            <person name="Thoulutsang Y."/>
            <person name="Topham K."/>
            <person name="Towey S."/>
            <person name="Tsamla T."/>
            <person name="Tsomo N."/>
            <person name="Vallee D."/>
            <person name="Vassiliev H."/>
            <person name="Venkataraman V."/>
            <person name="Vinson J."/>
            <person name="Vo A."/>
            <person name="Wade C."/>
            <person name="Wang S."/>
            <person name="Wangchuk T."/>
            <person name="Wangdi T."/>
            <person name="Whittaker C."/>
            <person name="Wilkinson J."/>
            <person name="Wu Y."/>
            <person name="Wyman D."/>
            <person name="Yadav S."/>
            <person name="Yang S."/>
            <person name="Yang X."/>
            <person name="Yeager S."/>
            <person name="Yee E."/>
            <person name="Young G."/>
            <person name="Zainoun J."/>
            <person name="Zembeck L."/>
            <person name="Zimmer A."/>
            <person name="Zody M."/>
            <person name="Lander E."/>
        </authorList>
    </citation>
    <scope>NUCLEOTIDE SEQUENCE [LARGE SCALE GENOMIC DNA]</scope>
</reference>
<dbReference type="GeneTree" id="ENSGT00530000069446"/>
<organism evidence="1 2">
    <name type="scientific">Ciona savignyi</name>
    <name type="common">Pacific transparent sea squirt</name>
    <dbReference type="NCBI Taxonomy" id="51511"/>
    <lineage>
        <taxon>Eukaryota</taxon>
        <taxon>Metazoa</taxon>
        <taxon>Chordata</taxon>
        <taxon>Tunicata</taxon>
        <taxon>Ascidiacea</taxon>
        <taxon>Phlebobranchia</taxon>
        <taxon>Cionidae</taxon>
        <taxon>Ciona</taxon>
    </lineage>
</organism>
<protein>
    <submittedName>
        <fullName evidence="1">Uncharacterized protein</fullName>
    </submittedName>
</protein>
<keyword evidence="2" id="KW-1185">Reference proteome</keyword>
<reference evidence="1" key="3">
    <citation type="submission" date="2025-09" db="UniProtKB">
        <authorList>
            <consortium name="Ensembl"/>
        </authorList>
    </citation>
    <scope>IDENTIFICATION</scope>
</reference>
<dbReference type="HOGENOM" id="CLU_1269428_0_0_1"/>
<dbReference type="Ensembl" id="ENSCSAVT00000003954.1">
    <property type="protein sequence ID" value="ENSCSAVP00000003896.1"/>
    <property type="gene ID" value="ENSCSAVG00000002301.1"/>
</dbReference>
<dbReference type="Proteomes" id="UP000007875">
    <property type="component" value="Unassembled WGS sequence"/>
</dbReference>